<evidence type="ECO:0000256" key="4">
    <source>
        <dbReference type="ARBA" id="ARBA00022771"/>
    </source>
</evidence>
<evidence type="ECO:0000256" key="6">
    <source>
        <dbReference type="PROSITE-ProRule" id="PRU00175"/>
    </source>
</evidence>
<evidence type="ECO:0000256" key="2">
    <source>
        <dbReference type="ARBA" id="ARBA00012483"/>
    </source>
</evidence>
<name>A0ABC8QZE5_9AQUA</name>
<evidence type="ECO:0000313" key="8">
    <source>
        <dbReference type="EMBL" id="CAK9137042.1"/>
    </source>
</evidence>
<dbReference type="EMBL" id="CAUOFW020000799">
    <property type="protein sequence ID" value="CAK9137042.1"/>
    <property type="molecule type" value="Genomic_DNA"/>
</dbReference>
<comment type="caution">
    <text evidence="8">The sequence shown here is derived from an EMBL/GenBank/DDBJ whole genome shotgun (WGS) entry which is preliminary data.</text>
</comment>
<dbReference type="PANTHER" id="PTHR15710">
    <property type="entry name" value="E3 UBIQUITIN-PROTEIN LIGASE PRAJA"/>
    <property type="match status" value="1"/>
</dbReference>
<evidence type="ECO:0000256" key="1">
    <source>
        <dbReference type="ARBA" id="ARBA00000900"/>
    </source>
</evidence>
<dbReference type="Proteomes" id="UP001642360">
    <property type="component" value="Unassembled WGS sequence"/>
</dbReference>
<proteinExistence type="predicted"/>
<dbReference type="InterPro" id="IPR013083">
    <property type="entry name" value="Znf_RING/FYVE/PHD"/>
</dbReference>
<dbReference type="Gene3D" id="3.30.40.10">
    <property type="entry name" value="Zinc/RING finger domain, C3HC4 (zinc finger)"/>
    <property type="match status" value="1"/>
</dbReference>
<feature type="domain" description="RING-type" evidence="7">
    <location>
        <begin position="98"/>
        <end position="139"/>
    </location>
</feature>
<keyword evidence="9" id="KW-1185">Reference proteome</keyword>
<accession>A0ABC8QZE5</accession>
<evidence type="ECO:0000313" key="9">
    <source>
        <dbReference type="Proteomes" id="UP001642360"/>
    </source>
</evidence>
<sequence>MSNPQIDQLFDLDLALTTVDDSASVIEIADTSAPHRNDLPPVTAASGVCTFYVNGNQLFDLDLALTMADDSATGVIGISDSVVPHRNEMPTVPASGVCTVCMEGFRSGEDGKQVPCGHLYHEVCIIKWLSLHNSCPLCRFQVSVKERPVHGASGAPQKVSSKNRSIPASPARLKIRILIS</sequence>
<dbReference type="Pfam" id="PF13639">
    <property type="entry name" value="zf-RING_2"/>
    <property type="match status" value="1"/>
</dbReference>
<dbReference type="AlphaFoldDB" id="A0ABC8QZE5"/>
<gene>
    <name evidence="8" type="ORF">ILEXP_LOCUS4065</name>
</gene>
<evidence type="ECO:0000259" key="7">
    <source>
        <dbReference type="PROSITE" id="PS50089"/>
    </source>
</evidence>
<protein>
    <recommendedName>
        <fullName evidence="2">RING-type E3 ubiquitin transferase</fullName>
        <ecNumber evidence="2">2.3.2.27</ecNumber>
    </recommendedName>
</protein>
<evidence type="ECO:0000256" key="3">
    <source>
        <dbReference type="ARBA" id="ARBA00022723"/>
    </source>
</evidence>
<dbReference type="InterPro" id="IPR001841">
    <property type="entry name" value="Znf_RING"/>
</dbReference>
<dbReference type="EC" id="2.3.2.27" evidence="2"/>
<organism evidence="8 9">
    <name type="scientific">Ilex paraguariensis</name>
    <name type="common">yerba mate</name>
    <dbReference type="NCBI Taxonomy" id="185542"/>
    <lineage>
        <taxon>Eukaryota</taxon>
        <taxon>Viridiplantae</taxon>
        <taxon>Streptophyta</taxon>
        <taxon>Embryophyta</taxon>
        <taxon>Tracheophyta</taxon>
        <taxon>Spermatophyta</taxon>
        <taxon>Magnoliopsida</taxon>
        <taxon>eudicotyledons</taxon>
        <taxon>Gunneridae</taxon>
        <taxon>Pentapetalae</taxon>
        <taxon>asterids</taxon>
        <taxon>campanulids</taxon>
        <taxon>Aquifoliales</taxon>
        <taxon>Aquifoliaceae</taxon>
        <taxon>Ilex</taxon>
    </lineage>
</organism>
<dbReference type="GO" id="GO:0008270">
    <property type="term" value="F:zinc ion binding"/>
    <property type="evidence" value="ECO:0007669"/>
    <property type="project" value="UniProtKB-KW"/>
</dbReference>
<dbReference type="SUPFAM" id="SSF57850">
    <property type="entry name" value="RING/U-box"/>
    <property type="match status" value="1"/>
</dbReference>
<dbReference type="PROSITE" id="PS50089">
    <property type="entry name" value="ZF_RING_2"/>
    <property type="match status" value="1"/>
</dbReference>
<evidence type="ECO:0000256" key="5">
    <source>
        <dbReference type="ARBA" id="ARBA00022833"/>
    </source>
</evidence>
<keyword evidence="4 6" id="KW-0863">Zinc-finger</keyword>
<reference evidence="8 9" key="1">
    <citation type="submission" date="2024-02" db="EMBL/GenBank/DDBJ databases">
        <authorList>
            <person name="Vignale AGUSTIN F."/>
            <person name="Sosa J E."/>
            <person name="Modenutti C."/>
        </authorList>
    </citation>
    <scope>NUCLEOTIDE SEQUENCE [LARGE SCALE GENOMIC DNA]</scope>
</reference>
<dbReference type="SMART" id="SM00184">
    <property type="entry name" value="RING"/>
    <property type="match status" value="1"/>
</dbReference>
<dbReference type="PANTHER" id="PTHR15710:SF74">
    <property type="entry name" value="RING-TYPE E3 UBIQUITIN TRANSFERASE-RELATED"/>
    <property type="match status" value="1"/>
</dbReference>
<comment type="catalytic activity">
    <reaction evidence="1">
        <text>S-ubiquitinyl-[E2 ubiquitin-conjugating enzyme]-L-cysteine + [acceptor protein]-L-lysine = [E2 ubiquitin-conjugating enzyme]-L-cysteine + N(6)-ubiquitinyl-[acceptor protein]-L-lysine.</text>
        <dbReference type="EC" id="2.3.2.27"/>
    </reaction>
</comment>
<dbReference type="GO" id="GO:0061630">
    <property type="term" value="F:ubiquitin protein ligase activity"/>
    <property type="evidence" value="ECO:0007669"/>
    <property type="project" value="UniProtKB-EC"/>
</dbReference>
<keyword evidence="3" id="KW-0479">Metal-binding</keyword>
<keyword evidence="5" id="KW-0862">Zinc</keyword>